<dbReference type="WBParaSite" id="SRDH1_37800.4">
    <property type="protein sequence ID" value="SRDH1_37800.4"/>
    <property type="gene ID" value="SRDH1_37800"/>
</dbReference>
<accession>A0AA85F6V0</accession>
<dbReference type="InterPro" id="IPR036388">
    <property type="entry name" value="WH-like_DNA-bd_sf"/>
</dbReference>
<evidence type="ECO:0000313" key="2">
    <source>
        <dbReference type="Proteomes" id="UP000050792"/>
    </source>
</evidence>
<feature type="region of interest" description="Disordered" evidence="1">
    <location>
        <begin position="903"/>
        <end position="976"/>
    </location>
</feature>
<sequence length="976" mass="106960">MDPNRIQPIMLTQAGYILPQPGLSLVSPLPSGAVAYAHQPSYQKSLYFPLSFTGYNDPQVNEMDFSNSQIQSTYTSPADVLEEDYQIVTYEELEKLLPEPKPSGRVELGLLPNGCAYAPKTASRENYLLFASKYSYILYFTFMDPNRIQPIMLTQAGYILPQPGLSLVSPLPSGAVAYAHQPSYQKSLYFPLSFTGYNDPQVNEMDFSNSQIQSTYTSPADVLEKDYQIVTYEELEKLLPEPKPSGRVELGLLPNGCAYAPKTASRENYLLFASKYSYILYFTHHYFSRENLCRDQTFLNMLVDRLILPIEKLVKAPRLAALNTTHEEVEKALLGSKIVCVEDMNAGMRGVRRIDGYPGLSTNPDISINVQPDNGLSTFASSQNLTSLIGSFSLQPPHLPDQPITTSPQSVAVLRTAGSDKFRSDGVIRSGHMNPETSKELLQTSTLIKTPVTTNVCIAPASHQMSIPLLLPLCGMENCSNIHIECTGTGGPSVVPCRNTAPWIFERPTKQYNPYSRVAHVIVPQSINQPNSTNYNKNQPFGWDYHQRPHLPAANSTHSSVVPIRRQTHLPNYYIRQTGNVIESYSVPFTIPQTSNTNQPFNLAVAAALASMSTSTSNNINSNHYGNQPQYFPNQLLTNSSNISPIGANQQRPSNALLNHLQAVAAMSAVAQQSNATPYFQNPVSQTNPFHIPTPVPLPVYYTASQLSLQSSGAQNPLQRLQQNVYPMQSYGYQTVQNVPVSESSDNLSSDSRCGLMVPNPPQHTNNLIYPILLQPPVNIQPKLPTHINGTRWQGHNHGQSIRGTLNSLSLTPIPINLTVINTNGSTSVANNTMLKELPTFPDIKGNLDNNTTADNMVIDAAINVSLASENQSDSGSSLLPGLISSTGNSTCAAIDDNQSHKLSKQVEKITSPGSVHDSEDSVSSGIGDMTATSAGDNDSRNNSSCTPTEPTRIIPKSDYVRNKSSTRIKEKLTGT</sequence>
<reference evidence="3" key="2">
    <citation type="submission" date="2023-11" db="UniProtKB">
        <authorList>
            <consortium name="WormBaseParasite"/>
        </authorList>
    </citation>
    <scope>IDENTIFICATION</scope>
</reference>
<evidence type="ECO:0000313" key="3">
    <source>
        <dbReference type="WBParaSite" id="SRDH1_37800.4"/>
    </source>
</evidence>
<proteinExistence type="predicted"/>
<reference evidence="2" key="1">
    <citation type="submission" date="2022-06" db="EMBL/GenBank/DDBJ databases">
        <authorList>
            <person name="Berger JAMES D."/>
            <person name="Berger JAMES D."/>
        </authorList>
    </citation>
    <scope>NUCLEOTIDE SEQUENCE [LARGE SCALE GENOMIC DNA]</scope>
</reference>
<dbReference type="AlphaFoldDB" id="A0AA85F6V0"/>
<dbReference type="InterPro" id="IPR036390">
    <property type="entry name" value="WH_DNA-bd_sf"/>
</dbReference>
<name>A0AA85F6V0_9TREM</name>
<dbReference type="CDD" id="cd07323">
    <property type="entry name" value="LAM"/>
    <property type="match status" value="1"/>
</dbReference>
<dbReference type="Proteomes" id="UP000050792">
    <property type="component" value="Unassembled WGS sequence"/>
</dbReference>
<dbReference type="Gene3D" id="1.10.10.10">
    <property type="entry name" value="Winged helix-like DNA-binding domain superfamily/Winged helix DNA-binding domain"/>
    <property type="match status" value="1"/>
</dbReference>
<evidence type="ECO:0000256" key="1">
    <source>
        <dbReference type="SAM" id="MobiDB-lite"/>
    </source>
</evidence>
<organism evidence="2 3">
    <name type="scientific">Schistosoma rodhaini</name>
    <dbReference type="NCBI Taxonomy" id="6188"/>
    <lineage>
        <taxon>Eukaryota</taxon>
        <taxon>Metazoa</taxon>
        <taxon>Spiralia</taxon>
        <taxon>Lophotrochozoa</taxon>
        <taxon>Platyhelminthes</taxon>
        <taxon>Trematoda</taxon>
        <taxon>Digenea</taxon>
        <taxon>Strigeidida</taxon>
        <taxon>Schistosomatoidea</taxon>
        <taxon>Schistosomatidae</taxon>
        <taxon>Schistosoma</taxon>
    </lineage>
</organism>
<dbReference type="SUPFAM" id="SSF46785">
    <property type="entry name" value="Winged helix' DNA-binding domain"/>
    <property type="match status" value="1"/>
</dbReference>
<protein>
    <submittedName>
        <fullName evidence="3">HTH La-type RNA-binding domain-containing protein</fullName>
    </submittedName>
</protein>
<keyword evidence="2" id="KW-1185">Reference proteome</keyword>
<feature type="compositionally biased region" description="Polar residues" evidence="1">
    <location>
        <begin position="931"/>
        <end position="950"/>
    </location>
</feature>